<dbReference type="InterPro" id="IPR017746">
    <property type="entry name" value="Cellulose_synthase_operon_BcsQ"/>
</dbReference>
<dbReference type="GO" id="GO:0005524">
    <property type="term" value="F:ATP binding"/>
    <property type="evidence" value="ECO:0007669"/>
    <property type="project" value="UniProtKB-KW"/>
</dbReference>
<dbReference type="GO" id="GO:0005829">
    <property type="term" value="C:cytosol"/>
    <property type="evidence" value="ECO:0007669"/>
    <property type="project" value="TreeGrafter"/>
</dbReference>
<dbReference type="PANTHER" id="PTHR43384:SF6">
    <property type="entry name" value="SEPTUM SITE-DETERMINING PROTEIN MIND HOMOLOG, CHLOROPLASTIC"/>
    <property type="match status" value="1"/>
</dbReference>
<keyword evidence="5" id="KW-1185">Reference proteome</keyword>
<evidence type="ECO:0000313" key="4">
    <source>
        <dbReference type="EMBL" id="PTQ12346.1"/>
    </source>
</evidence>
<dbReference type="AlphaFoldDB" id="A0A2T5G059"/>
<evidence type="ECO:0000313" key="5">
    <source>
        <dbReference type="Proteomes" id="UP000244162"/>
    </source>
</evidence>
<sequence length="300" mass="31743">MRSSVSHIEEEAPQTGEAVTPVSTLSRRPRIGELLVQNGVLSEEDVAKVLTAQAQTSRLFGEICVDLGLCSQDVVKETLDRQLNFHILAPGDERVSDQVVTAFGADPELAEGLRSLRAALLGKKTAQGDLNAILVMAGADEATPVSLIAANFAVVVAQLGYRVLLVDANVAQPVQHQLFSVANRRGVTTLLAGEQEEEAAISTTAIPNLALLPAGPPVPHPAELFERAPLATRLRPLSSRYDLVLIDAGTESPDIVASLASGSDGAVTVVKRHRTAIRQVRRLVGHFADRGVATLGNVLA</sequence>
<keyword evidence="1" id="KW-0547">Nucleotide-binding</keyword>
<dbReference type="InterPro" id="IPR027417">
    <property type="entry name" value="P-loop_NTPase"/>
</dbReference>
<dbReference type="GO" id="GO:0051782">
    <property type="term" value="P:negative regulation of cell division"/>
    <property type="evidence" value="ECO:0007669"/>
    <property type="project" value="TreeGrafter"/>
</dbReference>
<evidence type="ECO:0000256" key="1">
    <source>
        <dbReference type="ARBA" id="ARBA00022741"/>
    </source>
</evidence>
<gene>
    <name evidence="4" type="ORF">CLG96_07380</name>
</gene>
<dbReference type="InterPro" id="IPR005702">
    <property type="entry name" value="Wzc-like_C"/>
</dbReference>
<dbReference type="GO" id="GO:0009898">
    <property type="term" value="C:cytoplasmic side of plasma membrane"/>
    <property type="evidence" value="ECO:0007669"/>
    <property type="project" value="TreeGrafter"/>
</dbReference>
<dbReference type="CDD" id="cd05387">
    <property type="entry name" value="BY-kinase"/>
    <property type="match status" value="1"/>
</dbReference>
<dbReference type="SUPFAM" id="SSF52540">
    <property type="entry name" value="P-loop containing nucleoside triphosphate hydrolases"/>
    <property type="match status" value="1"/>
</dbReference>
<dbReference type="Pfam" id="PF06564">
    <property type="entry name" value="CBP_BcsQ"/>
    <property type="match status" value="1"/>
</dbReference>
<dbReference type="InterPro" id="IPR037257">
    <property type="entry name" value="T2SS_E_N_sf"/>
</dbReference>
<keyword evidence="2" id="KW-0067">ATP-binding</keyword>
<dbReference type="Gene3D" id="3.40.50.300">
    <property type="entry name" value="P-loop containing nucleotide triphosphate hydrolases"/>
    <property type="match status" value="1"/>
</dbReference>
<dbReference type="Proteomes" id="UP000244162">
    <property type="component" value="Unassembled WGS sequence"/>
</dbReference>
<dbReference type="EMBL" id="NWBU01000005">
    <property type="protein sequence ID" value="PTQ12346.1"/>
    <property type="molecule type" value="Genomic_DNA"/>
</dbReference>
<dbReference type="PANTHER" id="PTHR43384">
    <property type="entry name" value="SEPTUM SITE-DETERMINING PROTEIN MIND HOMOLOG, CHLOROPLASTIC-RELATED"/>
    <property type="match status" value="1"/>
</dbReference>
<organism evidence="4 5">
    <name type="scientific">Sphingomonas oleivorans</name>
    <dbReference type="NCBI Taxonomy" id="1735121"/>
    <lineage>
        <taxon>Bacteria</taxon>
        <taxon>Pseudomonadati</taxon>
        <taxon>Pseudomonadota</taxon>
        <taxon>Alphaproteobacteria</taxon>
        <taxon>Sphingomonadales</taxon>
        <taxon>Sphingomonadaceae</taxon>
        <taxon>Sphingomonas</taxon>
    </lineage>
</organism>
<evidence type="ECO:0008006" key="6">
    <source>
        <dbReference type="Google" id="ProtNLM"/>
    </source>
</evidence>
<accession>A0A2T5G059</accession>
<dbReference type="InterPro" id="IPR050625">
    <property type="entry name" value="ParA/MinD_ATPase"/>
</dbReference>
<reference evidence="4 5" key="1">
    <citation type="submission" date="2017-09" db="EMBL/GenBank/DDBJ databases">
        <title>Sphingomonas panjinensis sp.nov., isolated from oil-contaminated soil.</title>
        <authorList>
            <person name="Wang L."/>
            <person name="Chen L."/>
        </authorList>
    </citation>
    <scope>NUCLEOTIDE SEQUENCE [LARGE SCALE GENOMIC DNA]</scope>
    <source>
        <strain evidence="4 5">FW-11</strain>
    </source>
</reference>
<comment type="caution">
    <text evidence="4">The sequence shown here is derived from an EMBL/GenBank/DDBJ whole genome shotgun (WGS) entry which is preliminary data.</text>
</comment>
<dbReference type="GO" id="GO:0016887">
    <property type="term" value="F:ATP hydrolysis activity"/>
    <property type="evidence" value="ECO:0007669"/>
    <property type="project" value="TreeGrafter"/>
</dbReference>
<protein>
    <recommendedName>
        <fullName evidence="6">Chain length determinant protein tyrosine kinase EpsG</fullName>
    </recommendedName>
</protein>
<proteinExistence type="predicted"/>
<dbReference type="SUPFAM" id="SSF160246">
    <property type="entry name" value="EspE N-terminal domain-like"/>
    <property type="match status" value="1"/>
</dbReference>
<feature type="region of interest" description="Disordered" evidence="3">
    <location>
        <begin position="1"/>
        <end position="24"/>
    </location>
</feature>
<evidence type="ECO:0000256" key="3">
    <source>
        <dbReference type="SAM" id="MobiDB-lite"/>
    </source>
</evidence>
<name>A0A2T5G059_9SPHN</name>
<evidence type="ECO:0000256" key="2">
    <source>
        <dbReference type="ARBA" id="ARBA00022840"/>
    </source>
</evidence>